<dbReference type="InParanoid" id="A0A212FB16"/>
<accession>A0A212FB16</accession>
<dbReference type="eggNOG" id="ENOG502RTHM">
    <property type="taxonomic scope" value="Eukaryota"/>
</dbReference>
<dbReference type="Proteomes" id="UP000007151">
    <property type="component" value="Unassembled WGS sequence"/>
</dbReference>
<feature type="coiled-coil region" evidence="1">
    <location>
        <begin position="3"/>
        <end position="56"/>
    </location>
</feature>
<reference evidence="2 3" key="1">
    <citation type="journal article" date="2011" name="Cell">
        <title>The monarch butterfly genome yields insights into long-distance migration.</title>
        <authorList>
            <person name="Zhan S."/>
            <person name="Merlin C."/>
            <person name="Boore J.L."/>
            <person name="Reppert S.M."/>
        </authorList>
    </citation>
    <scope>NUCLEOTIDE SEQUENCE [LARGE SCALE GENOMIC DNA]</scope>
    <source>
        <strain evidence="2">F-2</strain>
    </source>
</reference>
<dbReference type="InterPro" id="IPR030465">
    <property type="entry name" value="CEP131"/>
</dbReference>
<gene>
    <name evidence="2" type="ORF">KGM_207859B</name>
</gene>
<dbReference type="STRING" id="278856.A0A212FB16"/>
<evidence type="ECO:0000313" key="3">
    <source>
        <dbReference type="Proteomes" id="UP000007151"/>
    </source>
</evidence>
<organism evidence="2 3">
    <name type="scientific">Danaus plexippus plexippus</name>
    <dbReference type="NCBI Taxonomy" id="278856"/>
    <lineage>
        <taxon>Eukaryota</taxon>
        <taxon>Metazoa</taxon>
        <taxon>Ecdysozoa</taxon>
        <taxon>Arthropoda</taxon>
        <taxon>Hexapoda</taxon>
        <taxon>Insecta</taxon>
        <taxon>Pterygota</taxon>
        <taxon>Neoptera</taxon>
        <taxon>Endopterygota</taxon>
        <taxon>Lepidoptera</taxon>
        <taxon>Glossata</taxon>
        <taxon>Ditrysia</taxon>
        <taxon>Papilionoidea</taxon>
        <taxon>Nymphalidae</taxon>
        <taxon>Danainae</taxon>
        <taxon>Danaini</taxon>
        <taxon>Danaina</taxon>
        <taxon>Danaus</taxon>
        <taxon>Danaus</taxon>
    </lineage>
</organism>
<feature type="non-terminal residue" evidence="2">
    <location>
        <position position="1"/>
    </location>
</feature>
<evidence type="ECO:0000313" key="2">
    <source>
        <dbReference type="EMBL" id="OWR50913.1"/>
    </source>
</evidence>
<evidence type="ECO:0000256" key="1">
    <source>
        <dbReference type="SAM" id="Coils"/>
    </source>
</evidence>
<dbReference type="AlphaFoldDB" id="A0A212FB16"/>
<dbReference type="EMBL" id="AGBW02009397">
    <property type="protein sequence ID" value="OWR50913.1"/>
    <property type="molecule type" value="Genomic_DNA"/>
</dbReference>
<dbReference type="GO" id="GO:0035735">
    <property type="term" value="P:intraciliary transport involved in cilium assembly"/>
    <property type="evidence" value="ECO:0007669"/>
    <property type="project" value="InterPro"/>
</dbReference>
<feature type="coiled-coil region" evidence="1">
    <location>
        <begin position="81"/>
        <end position="244"/>
    </location>
</feature>
<dbReference type="KEGG" id="dpl:KGM_207859B"/>
<sequence>KWKEEQEKMLDERKQQIEKDIAKEREIFEEELKKKRLELEKEFNQYKKEYEADQQVLLMKKVTEIAAQHKIERDREIERAIESMESEAQAGRRELQEALRRNKEQYEIELKELAETEQATLKRYQDAQARIRSTEDKCAELEVAISQTESRNRILTEKNSQLESRADEVRLSCEESWKNKVENLQKDMENMKKTHEEQMHQLYAKVKVAVARKDSAIQALTRETAKYQEKITILEQKLQQQRKDFLKSK</sequence>
<comment type="caution">
    <text evidence="2">The sequence shown here is derived from an EMBL/GenBank/DDBJ whole genome shotgun (WGS) entry which is preliminary data.</text>
</comment>
<dbReference type="GO" id="GO:0005929">
    <property type="term" value="C:cilium"/>
    <property type="evidence" value="ECO:0007669"/>
    <property type="project" value="GOC"/>
</dbReference>
<dbReference type="PANTHER" id="PTHR31540:SF1">
    <property type="entry name" value="CENTROSOMAL PROTEIN OF 131 KDA"/>
    <property type="match status" value="1"/>
</dbReference>
<proteinExistence type="predicted"/>
<keyword evidence="1" id="KW-0175">Coiled coil</keyword>
<dbReference type="GO" id="GO:0010824">
    <property type="term" value="P:regulation of centrosome duplication"/>
    <property type="evidence" value="ECO:0007669"/>
    <property type="project" value="TreeGrafter"/>
</dbReference>
<name>A0A212FB16_DANPL</name>
<protein>
    <submittedName>
        <fullName evidence="2">5-azacytidine-induced protein 1</fullName>
    </submittedName>
</protein>
<keyword evidence="3" id="KW-1185">Reference proteome</keyword>
<dbReference type="GO" id="GO:0034451">
    <property type="term" value="C:centriolar satellite"/>
    <property type="evidence" value="ECO:0007669"/>
    <property type="project" value="TreeGrafter"/>
</dbReference>
<dbReference type="PANTHER" id="PTHR31540">
    <property type="entry name" value="CENTROSOMAL PROTEIN OF 131 KDA"/>
    <property type="match status" value="1"/>
</dbReference>